<comment type="caution">
    <text evidence="9">The sequence shown here is derived from an EMBL/GenBank/DDBJ whole genome shotgun (WGS) entry which is preliminary data.</text>
</comment>
<feature type="transmembrane region" description="Helical" evidence="8">
    <location>
        <begin position="76"/>
        <end position="96"/>
    </location>
</feature>
<name>A0A3M0CQZ9_9PROT</name>
<evidence type="ECO:0000256" key="4">
    <source>
        <dbReference type="ARBA" id="ARBA00022989"/>
    </source>
</evidence>
<evidence type="ECO:0000256" key="3">
    <source>
        <dbReference type="ARBA" id="ARBA00022692"/>
    </source>
</evidence>
<dbReference type="EMBL" id="REFR01000009">
    <property type="protein sequence ID" value="RMB11994.1"/>
    <property type="molecule type" value="Genomic_DNA"/>
</dbReference>
<feature type="transmembrane region" description="Helical" evidence="8">
    <location>
        <begin position="408"/>
        <end position="429"/>
    </location>
</feature>
<dbReference type="RefSeq" id="WP_121937214.1">
    <property type="nucleotide sequence ID" value="NZ_REFR01000009.1"/>
</dbReference>
<evidence type="ECO:0000256" key="5">
    <source>
        <dbReference type="ARBA" id="ARBA00023136"/>
    </source>
</evidence>
<evidence type="ECO:0000256" key="7">
    <source>
        <dbReference type="SAM" id="MobiDB-lite"/>
    </source>
</evidence>
<comment type="subcellular location">
    <subcellularLocation>
        <location evidence="1">Membrane</location>
        <topology evidence="1">Multi-pass membrane protein</topology>
    </subcellularLocation>
</comment>
<feature type="transmembrane region" description="Helical" evidence="8">
    <location>
        <begin position="284"/>
        <end position="312"/>
    </location>
</feature>
<dbReference type="FunCoup" id="A0A3M0CQZ9">
    <property type="interactions" value="102"/>
</dbReference>
<evidence type="ECO:0000313" key="9">
    <source>
        <dbReference type="EMBL" id="RMB11994.1"/>
    </source>
</evidence>
<dbReference type="Pfam" id="PF00474">
    <property type="entry name" value="SSF"/>
    <property type="match status" value="1"/>
</dbReference>
<feature type="transmembrane region" description="Helical" evidence="8">
    <location>
        <begin position="332"/>
        <end position="350"/>
    </location>
</feature>
<evidence type="ECO:0000256" key="1">
    <source>
        <dbReference type="ARBA" id="ARBA00004141"/>
    </source>
</evidence>
<keyword evidence="5 8" id="KW-0472">Membrane</keyword>
<dbReference type="PROSITE" id="PS50283">
    <property type="entry name" value="NA_SOLUT_SYMP_3"/>
    <property type="match status" value="1"/>
</dbReference>
<keyword evidence="4 8" id="KW-1133">Transmembrane helix</keyword>
<gene>
    <name evidence="9" type="ORF">BXY39_0483</name>
</gene>
<feature type="transmembrane region" description="Helical" evidence="8">
    <location>
        <begin position="131"/>
        <end position="153"/>
    </location>
</feature>
<protein>
    <submittedName>
        <fullName evidence="9">Na+/proline symporter</fullName>
    </submittedName>
</protein>
<evidence type="ECO:0000256" key="8">
    <source>
        <dbReference type="SAM" id="Phobius"/>
    </source>
</evidence>
<keyword evidence="10" id="KW-1185">Reference proteome</keyword>
<feature type="transmembrane region" description="Helical" evidence="8">
    <location>
        <begin position="438"/>
        <end position="457"/>
    </location>
</feature>
<sequence length="613" mass="65636">MTLLDWTLAVFLLVLLSAAAFGVPRPGSRDPAQRFAAGRTMPWYLLGGSLAATSLSTDTPLLVSGALYAGGLSANWFWLASAPGVLATPFFFARYWRRSGVLTEVEILLLRYGERPPTQAFRLAKAVTEGVLINILVLASVMFAAALLIERFMGLSSAPLIQAGPVGVSPVDMATFGLIAITAGYTLTSGFRAVIRTDIMQFTAAILASILLAVFAMQAAGDDFGSLSKALAAVPGRADLFNLFPAADASVLLLIAFGWWHIAPGNGLFVQRLVSARSESDATLTVFCFTALHFIIRAWPWFIIGALALIYFPGLTKPEAAYALMADRFMPTGGKGLMAAALWAGFMSTIDSRLNWGASYVVNDCCQIFGYRPGPRGERRIETATVLLLAASAFWIASSGAVTSILGIYQYVMILQAGTAFAAIARWYWWRLSIWGEISALVSGIVAGNVIVFMIDLSNATEFGLGILVNMVVGGTVAASVSWLNTRTGPDTACRNFYRRTQVAGPGWNRLRDTDENPPSGLGQTVLYWLLSVGLVYASITVVAALLSGDTGRLAWSLAALAACAGILVLRRTALVKALDFRDVAVKPFRPDAERTAPATMPPPPQDSRSSDR</sequence>
<evidence type="ECO:0000256" key="2">
    <source>
        <dbReference type="ARBA" id="ARBA00006434"/>
    </source>
</evidence>
<reference evidence="9 10" key="1">
    <citation type="submission" date="2018-10" db="EMBL/GenBank/DDBJ databases">
        <title>Genomic Encyclopedia of Archaeal and Bacterial Type Strains, Phase II (KMG-II): from individual species to whole genera.</title>
        <authorList>
            <person name="Goeker M."/>
        </authorList>
    </citation>
    <scope>NUCLEOTIDE SEQUENCE [LARGE SCALE GENOMIC DNA]</scope>
    <source>
        <strain evidence="9 10">DSM 25217</strain>
    </source>
</reference>
<accession>A0A3M0CQZ9</accession>
<dbReference type="AlphaFoldDB" id="A0A3M0CQZ9"/>
<dbReference type="InParanoid" id="A0A3M0CQZ9"/>
<keyword evidence="3 8" id="KW-0812">Transmembrane</keyword>
<dbReference type="PANTHER" id="PTHR11819:SF77">
    <property type="entry name" value="SODIUM_GLUCOSE COTRANSPORT PROTEIN"/>
    <property type="match status" value="1"/>
</dbReference>
<feature type="transmembrane region" description="Helical" evidence="8">
    <location>
        <begin position="240"/>
        <end position="263"/>
    </location>
</feature>
<dbReference type="PANTHER" id="PTHR11819">
    <property type="entry name" value="SOLUTE CARRIER FAMILY 5"/>
    <property type="match status" value="1"/>
</dbReference>
<organism evidence="9 10">
    <name type="scientific">Eilatimonas milleporae</name>
    <dbReference type="NCBI Taxonomy" id="911205"/>
    <lineage>
        <taxon>Bacteria</taxon>
        <taxon>Pseudomonadati</taxon>
        <taxon>Pseudomonadota</taxon>
        <taxon>Alphaproteobacteria</taxon>
        <taxon>Kordiimonadales</taxon>
        <taxon>Kordiimonadaceae</taxon>
        <taxon>Eilatimonas</taxon>
    </lineage>
</organism>
<dbReference type="Proteomes" id="UP000271227">
    <property type="component" value="Unassembled WGS sequence"/>
</dbReference>
<comment type="similarity">
    <text evidence="2 6">Belongs to the sodium:solute symporter (SSF) (TC 2.A.21) family.</text>
</comment>
<feature type="transmembrane region" description="Helical" evidence="8">
    <location>
        <begin position="202"/>
        <end position="220"/>
    </location>
</feature>
<dbReference type="GO" id="GO:0005412">
    <property type="term" value="F:D-glucose:sodium symporter activity"/>
    <property type="evidence" value="ECO:0007669"/>
    <property type="project" value="TreeGrafter"/>
</dbReference>
<feature type="transmembrane region" description="Helical" evidence="8">
    <location>
        <begin position="43"/>
        <end position="70"/>
    </location>
</feature>
<evidence type="ECO:0000256" key="6">
    <source>
        <dbReference type="RuleBase" id="RU362091"/>
    </source>
</evidence>
<feature type="transmembrane region" description="Helical" evidence="8">
    <location>
        <begin position="173"/>
        <end position="195"/>
    </location>
</feature>
<dbReference type="OrthoDB" id="9814523at2"/>
<evidence type="ECO:0000313" key="10">
    <source>
        <dbReference type="Proteomes" id="UP000271227"/>
    </source>
</evidence>
<proteinExistence type="inferred from homology"/>
<feature type="transmembrane region" description="Helical" evidence="8">
    <location>
        <begin position="6"/>
        <end position="23"/>
    </location>
</feature>
<dbReference type="Gene3D" id="1.20.1730.10">
    <property type="entry name" value="Sodium/glucose cotransporter"/>
    <property type="match status" value="1"/>
</dbReference>
<feature type="transmembrane region" description="Helical" evidence="8">
    <location>
        <begin position="553"/>
        <end position="570"/>
    </location>
</feature>
<feature type="transmembrane region" description="Helical" evidence="8">
    <location>
        <begin position="526"/>
        <end position="547"/>
    </location>
</feature>
<dbReference type="GO" id="GO:0005886">
    <property type="term" value="C:plasma membrane"/>
    <property type="evidence" value="ECO:0007669"/>
    <property type="project" value="TreeGrafter"/>
</dbReference>
<dbReference type="InterPro" id="IPR001734">
    <property type="entry name" value="Na/solute_symporter"/>
</dbReference>
<feature type="region of interest" description="Disordered" evidence="7">
    <location>
        <begin position="592"/>
        <end position="613"/>
    </location>
</feature>
<feature type="transmembrane region" description="Helical" evidence="8">
    <location>
        <begin position="463"/>
        <end position="485"/>
    </location>
</feature>
<dbReference type="InterPro" id="IPR038377">
    <property type="entry name" value="Na/Glc_symporter_sf"/>
</dbReference>
<feature type="transmembrane region" description="Helical" evidence="8">
    <location>
        <begin position="381"/>
        <end position="402"/>
    </location>
</feature>